<feature type="region of interest" description="Disordered" evidence="2">
    <location>
        <begin position="860"/>
        <end position="891"/>
    </location>
</feature>
<feature type="coiled-coil region" evidence="1">
    <location>
        <begin position="9"/>
        <end position="48"/>
    </location>
</feature>
<feature type="compositionally biased region" description="Low complexity" evidence="2">
    <location>
        <begin position="183"/>
        <end position="198"/>
    </location>
</feature>
<dbReference type="OMA" id="CETEMRE"/>
<keyword evidence="1" id="KW-0175">Coiled coil</keyword>
<dbReference type="GO" id="GO:0003729">
    <property type="term" value="F:mRNA binding"/>
    <property type="evidence" value="ECO:0007669"/>
    <property type="project" value="InterPro"/>
</dbReference>
<dbReference type="InterPro" id="IPR054127">
    <property type="entry name" value="Pcf11_C"/>
</dbReference>
<evidence type="ECO:0000313" key="4">
    <source>
        <dbReference type="EnsemblMetazoa" id="MESCA007348-PA"/>
    </source>
</evidence>
<feature type="compositionally biased region" description="Basic and acidic residues" evidence="2">
    <location>
        <begin position="864"/>
        <end position="880"/>
    </location>
</feature>
<feature type="region of interest" description="Disordered" evidence="2">
    <location>
        <begin position="424"/>
        <end position="448"/>
    </location>
</feature>
<dbReference type="PANTHER" id="PTHR15921:SF3">
    <property type="entry name" value="PRE-MRNA CLEAVAGE COMPLEX 2 PROTEIN PCF11"/>
    <property type="match status" value="1"/>
</dbReference>
<feature type="region of interest" description="Disordered" evidence="2">
    <location>
        <begin position="1399"/>
        <end position="1423"/>
    </location>
</feature>
<feature type="compositionally biased region" description="Polar residues" evidence="2">
    <location>
        <begin position="1401"/>
        <end position="1410"/>
    </location>
</feature>
<accession>T1GUD8</accession>
<feature type="region of interest" description="Disordered" evidence="2">
    <location>
        <begin position="982"/>
        <end position="1013"/>
    </location>
</feature>
<dbReference type="InterPro" id="IPR045154">
    <property type="entry name" value="PCF11-like"/>
</dbReference>
<reference evidence="5" key="1">
    <citation type="submission" date="2013-02" db="EMBL/GenBank/DDBJ databases">
        <authorList>
            <person name="Hughes D."/>
        </authorList>
    </citation>
    <scope>NUCLEOTIDE SEQUENCE</scope>
    <source>
        <strain>Durham</strain>
        <strain evidence="5">NC isolate 2 -- Noor lab</strain>
    </source>
</reference>
<protein>
    <recommendedName>
        <fullName evidence="3">Pcf11 C-terminal domain-containing protein</fullName>
    </recommendedName>
</protein>
<evidence type="ECO:0000259" key="3">
    <source>
        <dbReference type="Pfam" id="PF21936"/>
    </source>
</evidence>
<keyword evidence="5" id="KW-1185">Reference proteome</keyword>
<evidence type="ECO:0000313" key="5">
    <source>
        <dbReference type="Proteomes" id="UP000015102"/>
    </source>
</evidence>
<dbReference type="GO" id="GO:0031124">
    <property type="term" value="P:mRNA 3'-end processing"/>
    <property type="evidence" value="ECO:0007669"/>
    <property type="project" value="InterPro"/>
</dbReference>
<dbReference type="Proteomes" id="UP000015102">
    <property type="component" value="Unassembled WGS sequence"/>
</dbReference>
<feature type="region of interest" description="Disordered" evidence="2">
    <location>
        <begin position="324"/>
        <end position="343"/>
    </location>
</feature>
<dbReference type="PANTHER" id="PTHR15921">
    <property type="entry name" value="PRE-MRNA CLEAVAGE COMPLEX II"/>
    <property type="match status" value="1"/>
</dbReference>
<feature type="compositionally biased region" description="Basic and acidic residues" evidence="2">
    <location>
        <begin position="199"/>
        <end position="214"/>
    </location>
</feature>
<feature type="compositionally biased region" description="Low complexity" evidence="2">
    <location>
        <begin position="145"/>
        <end position="163"/>
    </location>
</feature>
<dbReference type="EnsemblMetazoa" id="MESCA007348-RA">
    <property type="protein sequence ID" value="MESCA007348-PA"/>
    <property type="gene ID" value="MESCA007348"/>
</dbReference>
<feature type="compositionally biased region" description="Basic and acidic residues" evidence="2">
    <location>
        <begin position="236"/>
        <end position="253"/>
    </location>
</feature>
<dbReference type="HOGENOM" id="CLU_250973_0_0_1"/>
<dbReference type="GO" id="GO:0000993">
    <property type="term" value="F:RNA polymerase II complex binding"/>
    <property type="evidence" value="ECO:0007669"/>
    <property type="project" value="InterPro"/>
</dbReference>
<proteinExistence type="predicted"/>
<feature type="compositionally biased region" description="Low complexity" evidence="2">
    <location>
        <begin position="1301"/>
        <end position="1322"/>
    </location>
</feature>
<dbReference type="GO" id="GO:0005849">
    <property type="term" value="C:mRNA cleavage factor complex"/>
    <property type="evidence" value="ECO:0007669"/>
    <property type="project" value="TreeGrafter"/>
</dbReference>
<dbReference type="STRING" id="36166.T1GUD8"/>
<name>T1GUD8_MEGSC</name>
<dbReference type="Pfam" id="PF21936">
    <property type="entry name" value="Pcf11_C"/>
    <property type="match status" value="1"/>
</dbReference>
<sequence length="1457" mass="163690">MGPPIDPSNAEVAKTISEKQRELLELQKRKLELELEETKQKLLQQEMVNHNAGVMLPGARMAGPGIRGHFPSQYRGPVQRPPNSGQTGHASLLRKERSKSIDERSKRTESRSKSVDERQKNRSSSSSSSSRREREKSDRSDRSGSESGSKSSPTRVPRSNSRSKSSHRNREEKTKSPEKKKSSSSSSSKSKSSSSRSDGSGDEKGSPTKFKEVKGSSIKNRNYIRKNMGSEGSFSPKEDVDLRSLEASPEKRLKLSTIPEDEQNGVVKDLVNNNNSVNIAEEDLKKRSLTDVPGENQPSPKRVKNDKLVDDLFGSSDVDLRAMPAIFDPEDSPLEKDKKPKSFDDVRAKLGKAVKPRSKDPLKKITQIDINEDSQEGKEANMMTILAQAQEMVENEAIGKDQYNNLIQTVIHLNETNKLKEAKRRESLNINENPKKSKEAVTNDSDERTELKSILSSLDANVTDPKPNRVTEKVVAPTITKRRPSKWSPINPAWEEQNQPPVRQQWIPNQRPPPIQMPPQQPHPMQQIPHMPPQQQPQHFAWEPPMLFNNQNHNQNPVNQVPPMQVIESLPAPCNSVNNPQEDVIRSITIDGSCRETRMYGKTAVVFMEWDKPIELGFKSGMRRIWIDDMEPVCLSFNNDYVPVNIGGATYPVKFGVPSRELYIGDHWYECFFGGRQIQIPIDGRMHNLRVEGPPPQVNLGNIRQDLVVAKINMIIDAKFVIPIFLDSKPQVFVVDDEKHVIQFADNLKTALIDGDPINVSYGDLPKHMKLGERRNVYVKDMIYINDSPREEPKEEDHLMKEPTVDLTEEAPVSVAPEVAAPVTVAPPPVVPSVAPPPVVNVDELLQKLISSGIINNQLTIPKPAEKPKEKEEEPVKEPVKPPIQYNPINFSKPETIKTRQQGIVDRLMFTGMQCSSCGLRYPPEQTIKYSQHLDWHFRQNRRERDLVRKAHSRKWYYDLNDWKQYEEIIDLEENTKNYFEAQEDGNSGDFVDDSSNQRSNLSPPPSCPAGPEDVDRACDVCHERFEQYYNEDLEEWHLKHAIRMDDRFYHPLCYEDYKASLTMDESAIANISADDNAVDVRLKRRSRLLQKVNILWKYLKHSYYLQTNIDYIYDKLETIDDDDDDDDVIVVPIEEPSITEIPDDDDNDEYVPQVVPKDTSKTEETIDDEESLLHDSMETDVVIQEKTIPFLDLDNFDESAMSPVVYQPVKIKEEPKDEDEVEEDDGFEDVGTVVEGAVDEITIESDSIDFANANTDSQPATGEAMPLVDTAMTMDGNTVAPQSITSVNKIRINITKPKSTTDPAAATSSTSGGSSSGTTTGNIDESNSNCNNSNIPVLCSSGVSNIQTIVSLNSNSSNNNICSLSNNINIINNKLNNNSNEPDADTCNSGIDGGVEFLSNHHQSSSSADTAAAPEEEDSSLLFPPPVFKLEMQNVDFKKMPKTQVGLETSGLCSIM</sequence>
<evidence type="ECO:0000256" key="2">
    <source>
        <dbReference type="SAM" id="MobiDB-lite"/>
    </source>
</evidence>
<evidence type="ECO:0000256" key="1">
    <source>
        <dbReference type="SAM" id="Coils"/>
    </source>
</evidence>
<feature type="domain" description="Pcf11 C-terminal" evidence="3">
    <location>
        <begin position="1009"/>
        <end position="1056"/>
    </location>
</feature>
<feature type="region of interest" description="Disordered" evidence="2">
    <location>
        <begin position="1295"/>
        <end position="1328"/>
    </location>
</feature>
<dbReference type="EMBL" id="CAQQ02196703">
    <property type="status" value="NOT_ANNOTATED_CDS"/>
    <property type="molecule type" value="Genomic_DNA"/>
</dbReference>
<feature type="compositionally biased region" description="Basic and acidic residues" evidence="2">
    <location>
        <begin position="130"/>
        <end position="144"/>
    </location>
</feature>
<dbReference type="GO" id="GO:0006369">
    <property type="term" value="P:termination of RNA polymerase II transcription"/>
    <property type="evidence" value="ECO:0007669"/>
    <property type="project" value="InterPro"/>
</dbReference>
<feature type="compositionally biased region" description="Basic and acidic residues" evidence="2">
    <location>
        <begin position="168"/>
        <end position="181"/>
    </location>
</feature>
<organism evidence="4 5">
    <name type="scientific">Megaselia scalaris</name>
    <name type="common">Humpbacked fly</name>
    <name type="synonym">Phora scalaris</name>
    <dbReference type="NCBI Taxonomy" id="36166"/>
    <lineage>
        <taxon>Eukaryota</taxon>
        <taxon>Metazoa</taxon>
        <taxon>Ecdysozoa</taxon>
        <taxon>Arthropoda</taxon>
        <taxon>Hexapoda</taxon>
        <taxon>Insecta</taxon>
        <taxon>Pterygota</taxon>
        <taxon>Neoptera</taxon>
        <taxon>Endopterygota</taxon>
        <taxon>Diptera</taxon>
        <taxon>Brachycera</taxon>
        <taxon>Muscomorpha</taxon>
        <taxon>Platypezoidea</taxon>
        <taxon>Phoridae</taxon>
        <taxon>Megaseliini</taxon>
        <taxon>Megaselia</taxon>
    </lineage>
</organism>
<feature type="compositionally biased region" description="Basic and acidic residues" evidence="2">
    <location>
        <begin position="93"/>
        <end position="120"/>
    </location>
</feature>
<dbReference type="GO" id="GO:0005737">
    <property type="term" value="C:cytoplasm"/>
    <property type="evidence" value="ECO:0007669"/>
    <property type="project" value="TreeGrafter"/>
</dbReference>
<feature type="region of interest" description="Disordered" evidence="2">
    <location>
        <begin position="55"/>
        <end position="308"/>
    </location>
</feature>
<reference evidence="4" key="2">
    <citation type="submission" date="2015-06" db="UniProtKB">
        <authorList>
            <consortium name="EnsemblMetazoa"/>
        </authorList>
    </citation>
    <scope>IDENTIFICATION</scope>
</reference>
<feature type="compositionally biased region" description="Basic and acidic residues" evidence="2">
    <location>
        <begin position="333"/>
        <end position="343"/>
    </location>
</feature>
<dbReference type="EMBL" id="CAQQ02196704">
    <property type="status" value="NOT_ANNOTATED_CDS"/>
    <property type="molecule type" value="Genomic_DNA"/>
</dbReference>